<dbReference type="EMBL" id="CP097320">
    <property type="protein sequence ID" value="UQX10989.1"/>
    <property type="molecule type" value="Genomic_DNA"/>
</dbReference>
<sequence>MLDPSPDEVVHATFYGDKPPRMDIENLVLYNLHYSFIQPGRNGIRFEHGLDTPAAPNGEAYRVGYRYALAPREGGFTDWEHGRTVASFDWTDLGEFRREKVPAQVWLALARGRSGQPEPTLVAGTPFAVNVKIRPPRVNSPGPNTELVKGIIDGIVCAFQAHIDPSTSGEVAARLAKVLPADPEEIETLLLERRWSVLGAVPRLVFLRGATVQWNPADDWCTAGELLTAAPEPTGTGWAISGQIVELSRRPSGRAINSDARRPYDRP</sequence>
<gene>
    <name evidence="1" type="ORF">M5I08_24325</name>
</gene>
<accession>A0ABY4QMH3</accession>
<dbReference type="Proteomes" id="UP001056610">
    <property type="component" value="Chromosome"/>
</dbReference>
<proteinExistence type="predicted"/>
<reference evidence="1" key="1">
    <citation type="submission" date="2022-05" db="EMBL/GenBank/DDBJ databases">
        <title>A methanotrophic Mycobacterium dominates a cave microbial ecosystem.</title>
        <authorList>
            <person name="Van Spanning R.J.M."/>
            <person name="Guan Q."/>
            <person name="Melkonian C."/>
            <person name="Gallant J."/>
            <person name="Polerecky L."/>
            <person name="Flot J.-F."/>
            <person name="Brandt B.W."/>
            <person name="Braster M."/>
            <person name="Iturbe Espinoza P."/>
            <person name="Aerts J."/>
            <person name="Meima-Franke M."/>
            <person name="Piersma S.R."/>
            <person name="Bunduc C."/>
            <person name="Ummels R."/>
            <person name="Pain A."/>
            <person name="Fleming E.J."/>
            <person name="van der Wel N."/>
            <person name="Gherman V.D."/>
            <person name="Sarbu S.M."/>
            <person name="Bodelier P.L.E."/>
            <person name="Bitter W."/>
        </authorList>
    </citation>
    <scope>NUCLEOTIDE SEQUENCE</scope>
    <source>
        <strain evidence="1">Sulfur Cave</strain>
    </source>
</reference>
<keyword evidence="2" id="KW-1185">Reference proteome</keyword>
<evidence type="ECO:0000313" key="2">
    <source>
        <dbReference type="Proteomes" id="UP001056610"/>
    </source>
</evidence>
<dbReference type="RefSeq" id="WP_219067564.1">
    <property type="nucleotide sequence ID" value="NZ_CAJUXY010000021.1"/>
</dbReference>
<evidence type="ECO:0000313" key="1">
    <source>
        <dbReference type="EMBL" id="UQX10989.1"/>
    </source>
</evidence>
<protein>
    <submittedName>
        <fullName evidence="1">Uncharacterized protein</fullName>
    </submittedName>
</protein>
<name>A0ABY4QMH3_9MYCO</name>
<organism evidence="1 2">
    <name type="scientific">Candidatus Mycobacterium methanotrophicum</name>
    <dbReference type="NCBI Taxonomy" id="2943498"/>
    <lineage>
        <taxon>Bacteria</taxon>
        <taxon>Bacillati</taxon>
        <taxon>Actinomycetota</taxon>
        <taxon>Actinomycetes</taxon>
        <taxon>Mycobacteriales</taxon>
        <taxon>Mycobacteriaceae</taxon>
        <taxon>Mycobacterium</taxon>
    </lineage>
</organism>